<protein>
    <recommendedName>
        <fullName evidence="3">Tetracyclin repressor-like C-terminal domain-containing protein</fullName>
    </recommendedName>
</protein>
<reference evidence="1 2" key="1">
    <citation type="submission" date="2020-10" db="EMBL/GenBank/DDBJ databases">
        <title>Sequencing the genomes of 1000 actinobacteria strains.</title>
        <authorList>
            <person name="Klenk H.-P."/>
        </authorList>
    </citation>
    <scope>NUCLEOTIDE SEQUENCE [LARGE SCALE GENOMIC DNA]</scope>
    <source>
        <strain evidence="1 2">DSM 43173</strain>
    </source>
</reference>
<dbReference type="Proteomes" id="UP000633509">
    <property type="component" value="Unassembled WGS sequence"/>
</dbReference>
<name>A0ABR9LXA9_9ACTN</name>
<organism evidence="1 2">
    <name type="scientific">Nonomuraea angiospora</name>
    <dbReference type="NCBI Taxonomy" id="46172"/>
    <lineage>
        <taxon>Bacteria</taxon>
        <taxon>Bacillati</taxon>
        <taxon>Actinomycetota</taxon>
        <taxon>Actinomycetes</taxon>
        <taxon>Streptosporangiales</taxon>
        <taxon>Streptosporangiaceae</taxon>
        <taxon>Nonomuraea</taxon>
    </lineage>
</organism>
<gene>
    <name evidence="1" type="ORF">H4W80_003542</name>
</gene>
<dbReference type="EMBL" id="JADBEK010000001">
    <property type="protein sequence ID" value="MBE1585284.1"/>
    <property type="molecule type" value="Genomic_DNA"/>
</dbReference>
<proteinExistence type="predicted"/>
<accession>A0ABR9LXA9</accession>
<evidence type="ECO:0008006" key="3">
    <source>
        <dbReference type="Google" id="ProtNLM"/>
    </source>
</evidence>
<evidence type="ECO:0000313" key="1">
    <source>
        <dbReference type="EMBL" id="MBE1585284.1"/>
    </source>
</evidence>
<evidence type="ECO:0000313" key="2">
    <source>
        <dbReference type="Proteomes" id="UP000633509"/>
    </source>
</evidence>
<sequence>MHTAFGYVANRGSELLEGGDFRVRSLIEALYSALDDVR</sequence>
<keyword evidence="2" id="KW-1185">Reference proteome</keyword>
<comment type="caution">
    <text evidence="1">The sequence shown here is derived from an EMBL/GenBank/DDBJ whole genome shotgun (WGS) entry which is preliminary data.</text>
</comment>